<dbReference type="NCBIfam" id="TIGR01814">
    <property type="entry name" value="kynureninase"/>
    <property type="match status" value="1"/>
</dbReference>
<gene>
    <name evidence="4" type="primary">kynU</name>
    <name evidence="7" type="ORF">JOC54_004315</name>
</gene>
<dbReference type="SUPFAM" id="SSF53383">
    <property type="entry name" value="PLP-dependent transferases"/>
    <property type="match status" value="1"/>
</dbReference>
<evidence type="ECO:0000256" key="1">
    <source>
        <dbReference type="ARBA" id="ARBA00022642"/>
    </source>
</evidence>
<feature type="modified residue" description="N6-(pyridoxal phosphate)lysine" evidence="4">
    <location>
        <position position="237"/>
    </location>
</feature>
<evidence type="ECO:0000313" key="8">
    <source>
        <dbReference type="Proteomes" id="UP001179280"/>
    </source>
</evidence>
<dbReference type="HAMAP" id="MF_01970">
    <property type="entry name" value="Kynureninase"/>
    <property type="match status" value="1"/>
</dbReference>
<sequence>MSGLQFEFAEKMDGHDILHPYREEFYTHSATNQIYLDGNSLGLLNKRSEQAVLELLEAWKTHAIDGWTEGKHPWFTMSEQLGRQMASLVGANSSEVIVSGSTTVNLHQMLATFYKPTAKKHVILSEALSFPTDLYAMQSHIQLHGYQENSSLRLVTSNDGYTLSEDDIIAAMTDDVAIIVLSSVLYRSGQLLDLQKLTTAAHERGILIGFDLCHSIGSVPHELSNWGVDFAFWCTYKHVNGGPGSVAGMYINQKHHHVTPGLRGWFGSDKSVQFDMDASFTKADGAGAFQLGTPHLLSIAPLIGSLAIMEEASIARIREKSIALTSFFIELVDTFPELSSFTVRTPREVHARGGHVLLEHPEAARICKALKAKGIIPDFRQPNGIRFAPVALYNTFTDVHQALTTLAEIMRDKAYEEYENSRGVIA</sequence>
<feature type="binding site" evidence="4">
    <location>
        <position position="103"/>
    </location>
    <ligand>
        <name>pyridoxal 5'-phosphate</name>
        <dbReference type="ChEBI" id="CHEBI:597326"/>
    </ligand>
</feature>
<dbReference type="PANTHER" id="PTHR14084">
    <property type="entry name" value="KYNURENINASE"/>
    <property type="match status" value="1"/>
</dbReference>
<proteinExistence type="inferred from homology"/>
<comment type="catalytic activity">
    <reaction evidence="4 6">
        <text>L-kynurenine + H2O = anthranilate + L-alanine + H(+)</text>
        <dbReference type="Rhea" id="RHEA:16813"/>
        <dbReference type="ChEBI" id="CHEBI:15377"/>
        <dbReference type="ChEBI" id="CHEBI:15378"/>
        <dbReference type="ChEBI" id="CHEBI:16567"/>
        <dbReference type="ChEBI" id="CHEBI:57959"/>
        <dbReference type="ChEBI" id="CHEBI:57972"/>
        <dbReference type="EC" id="3.7.1.3"/>
    </reaction>
</comment>
<keyword evidence="3 4" id="KW-0663">Pyridoxal phosphate</keyword>
<feature type="binding site" evidence="4">
    <location>
        <begin position="130"/>
        <end position="133"/>
    </location>
    <ligand>
        <name>pyridoxal 5'-phosphate</name>
        <dbReference type="ChEBI" id="CHEBI:597326"/>
    </ligand>
</feature>
<evidence type="ECO:0000256" key="3">
    <source>
        <dbReference type="ARBA" id="ARBA00022898"/>
    </source>
</evidence>
<comment type="pathway">
    <text evidence="4 6">Amino-acid degradation; L-kynurenine degradation; L-alanine and anthranilate from L-kynurenine: step 1/1.</text>
</comment>
<dbReference type="InterPro" id="IPR015424">
    <property type="entry name" value="PyrdxlP-dep_Trfase"/>
</dbReference>
<comment type="pathway">
    <text evidence="4 6">Cofactor biosynthesis; NAD(+) biosynthesis; quinolinate from L-kynurenine: step 2/3.</text>
</comment>
<dbReference type="PIRSF" id="PIRSF038800">
    <property type="entry name" value="KYNU"/>
    <property type="match status" value="1"/>
</dbReference>
<evidence type="ECO:0000256" key="2">
    <source>
        <dbReference type="ARBA" id="ARBA00022801"/>
    </source>
</evidence>
<comment type="caution">
    <text evidence="4">Lacks conserved residue(s) required for the propagation of feature annotation.</text>
</comment>
<dbReference type="InterPro" id="IPR015422">
    <property type="entry name" value="PyrdxlP-dep_Trfase_small"/>
</dbReference>
<dbReference type="EC" id="3.7.1.3" evidence="4 5"/>
<reference evidence="7" key="1">
    <citation type="submission" date="2021-01" db="EMBL/GenBank/DDBJ databases">
        <title>Genomic Encyclopedia of Type Strains, Phase IV (KMG-IV): sequencing the most valuable type-strain genomes for metagenomic binning, comparative biology and taxonomic classification.</title>
        <authorList>
            <person name="Goeker M."/>
        </authorList>
    </citation>
    <scope>NUCLEOTIDE SEQUENCE</scope>
    <source>
        <strain evidence="7">DSM 21943</strain>
    </source>
</reference>
<feature type="binding site" evidence="4">
    <location>
        <position position="211"/>
    </location>
    <ligand>
        <name>pyridoxal 5'-phosphate</name>
        <dbReference type="ChEBI" id="CHEBI:597326"/>
    </ligand>
</feature>
<evidence type="ECO:0000313" key="7">
    <source>
        <dbReference type="EMBL" id="MBM7841016.1"/>
    </source>
</evidence>
<keyword evidence="1 4" id="KW-0662">Pyridine nucleotide biosynthesis</keyword>
<dbReference type="GO" id="GO:0030429">
    <property type="term" value="F:kynureninase activity"/>
    <property type="evidence" value="ECO:0007669"/>
    <property type="project" value="UniProtKB-EC"/>
</dbReference>
<comment type="similarity">
    <text evidence="4 6">Belongs to the kynureninase family.</text>
</comment>
<keyword evidence="8" id="KW-1185">Reference proteome</keyword>
<dbReference type="InterPro" id="IPR010111">
    <property type="entry name" value="Kynureninase"/>
</dbReference>
<dbReference type="Gene3D" id="3.40.640.10">
    <property type="entry name" value="Type I PLP-dependent aspartate aminotransferase-like (Major domain)"/>
    <property type="match status" value="1"/>
</dbReference>
<comment type="function">
    <text evidence="4 6">Catalyzes the cleavage of L-kynurenine (L-Kyn) and L-3-hydroxykynurenine (L-3OHKyn) into anthranilic acid (AA) and 3-hydroxyanthranilic acid (3-OHAA), respectively.</text>
</comment>
<feature type="binding site" evidence="4">
    <location>
        <position position="265"/>
    </location>
    <ligand>
        <name>pyridoxal 5'-phosphate</name>
        <dbReference type="ChEBI" id="CHEBI:597326"/>
    </ligand>
</feature>
<comment type="caution">
    <text evidence="7">The sequence shown here is derived from an EMBL/GenBank/DDBJ whole genome shotgun (WGS) entry which is preliminary data.</text>
</comment>
<accession>A0ABS2T184</accession>
<dbReference type="InterPro" id="IPR015421">
    <property type="entry name" value="PyrdxlP-dep_Trfase_major"/>
</dbReference>
<dbReference type="Pfam" id="PF22580">
    <property type="entry name" value="KYNU_C"/>
    <property type="match status" value="1"/>
</dbReference>
<dbReference type="EMBL" id="JAFBCV010000020">
    <property type="protein sequence ID" value="MBM7841016.1"/>
    <property type="molecule type" value="Genomic_DNA"/>
</dbReference>
<dbReference type="Proteomes" id="UP001179280">
    <property type="component" value="Unassembled WGS sequence"/>
</dbReference>
<evidence type="ECO:0000256" key="6">
    <source>
        <dbReference type="PIRNR" id="PIRNR038800"/>
    </source>
</evidence>
<dbReference type="Gene3D" id="3.90.1150.10">
    <property type="entry name" value="Aspartate Aminotransferase, domain 1"/>
    <property type="match status" value="1"/>
</dbReference>
<evidence type="ECO:0000256" key="4">
    <source>
        <dbReference type="HAMAP-Rule" id="MF_01970"/>
    </source>
</evidence>
<feature type="binding site" evidence="4">
    <location>
        <position position="236"/>
    </location>
    <ligand>
        <name>pyridoxal 5'-phosphate</name>
        <dbReference type="ChEBI" id="CHEBI:597326"/>
    </ligand>
</feature>
<dbReference type="RefSeq" id="WP_204468922.1">
    <property type="nucleotide sequence ID" value="NZ_JAFBCV010000020.1"/>
</dbReference>
<name>A0ABS2T184_9BACI</name>
<feature type="binding site" evidence="4">
    <location>
        <position position="102"/>
    </location>
    <ligand>
        <name>pyridoxal 5'-phosphate</name>
        <dbReference type="ChEBI" id="CHEBI:597326"/>
    </ligand>
</feature>
<comment type="cofactor">
    <cofactor evidence="4 6">
        <name>pyridoxal 5'-phosphate</name>
        <dbReference type="ChEBI" id="CHEBI:597326"/>
    </cofactor>
</comment>
<organism evidence="7 8">
    <name type="scientific">Shouchella xiaoxiensis</name>
    <dbReference type="NCBI Taxonomy" id="766895"/>
    <lineage>
        <taxon>Bacteria</taxon>
        <taxon>Bacillati</taxon>
        <taxon>Bacillota</taxon>
        <taxon>Bacilli</taxon>
        <taxon>Bacillales</taxon>
        <taxon>Bacillaceae</taxon>
        <taxon>Shouchella</taxon>
    </lineage>
</organism>
<feature type="binding site" evidence="4">
    <location>
        <position position="214"/>
    </location>
    <ligand>
        <name>pyridoxal 5'-phosphate</name>
        <dbReference type="ChEBI" id="CHEBI:597326"/>
    </ligand>
</feature>
<protein>
    <recommendedName>
        <fullName evidence="4 5">Kynureninase</fullName>
        <ecNumber evidence="4 5">3.7.1.3</ecNumber>
    </recommendedName>
    <alternativeName>
        <fullName evidence="4">L-kynurenine hydrolase</fullName>
    </alternativeName>
</protein>
<comment type="catalytic activity">
    <reaction evidence="6">
        <text>3-hydroxy-L-kynurenine + H2O = 3-hydroxyanthranilate + L-alanine + H(+)</text>
        <dbReference type="Rhea" id="RHEA:25143"/>
        <dbReference type="ChEBI" id="CHEBI:15377"/>
        <dbReference type="ChEBI" id="CHEBI:15378"/>
        <dbReference type="ChEBI" id="CHEBI:36559"/>
        <dbReference type="ChEBI" id="CHEBI:57972"/>
        <dbReference type="ChEBI" id="CHEBI:58125"/>
        <dbReference type="EC" id="3.7.1.3"/>
    </reaction>
</comment>
<dbReference type="PANTHER" id="PTHR14084:SF0">
    <property type="entry name" value="KYNURENINASE"/>
    <property type="match status" value="1"/>
</dbReference>
<evidence type="ECO:0000256" key="5">
    <source>
        <dbReference type="NCBIfam" id="TIGR01814"/>
    </source>
</evidence>
<comment type="subunit">
    <text evidence="4 6">Homodimer.</text>
</comment>
<keyword evidence="2 4" id="KW-0378">Hydrolase</keyword>
<feature type="binding site" evidence="4">
    <location>
        <position position="293"/>
    </location>
    <ligand>
        <name>pyridoxal 5'-phosphate</name>
        <dbReference type="ChEBI" id="CHEBI:597326"/>
    </ligand>
</feature>